<evidence type="ECO:0000313" key="3">
    <source>
        <dbReference type="Proteomes" id="UP000253061"/>
    </source>
</evidence>
<accession>A0A367VJD3</accession>
<name>A0A367VJD3_9PROT</name>
<sequence>MTSMSGPAFPGPEQIRAARALLAWSQADLADAAGIAVSTVADFERSLRTPVANNAQAMKDAIEAQGISFLPGGAVVTEKMPAPTMPKPGKPMRWIEAQHIVEWAGTRDGQAKMPELISRLLLATHGPAATLRFPSDDSIQHPGWDGVCDTPTDLLYVPAGITAWEIGVQRGKVPAKAEDDYVKRTADPLEIDPAVSCFIFLTPQRWPQKDVWAAKKKQDGVWRDVRVIDGDMLVHWLELHPGVAEWLAVRIQRRPEGLRGLDSIWREWSLATVTPLSSNLIVVDRDDQAAKVLAWLYGPPATISLQAEASGEAMAFVSGALSALPEPYRVYWMSRILAAQSEDVARQLVGLGPKLAVILDGGDPGVAAALVADGHHVLRALGSDVGAPHNVIRLERPWRHHVESELEAMGLEREEAHRLALQSGRSLVVLRRLMSASSAGCPSWASSPIDPALFAAMLAGGWRDDYPVDREVLERLSGQSYDALVASLAPYAAAFDSPVRRSGTAWRLASLRDAWFQLAPFLTDGHLDRLNVAFLAVMGERDPAFDAKPEDRWKIDREPPKVASPDLRHGLGEAMVALGVFPDRAKAASTATFAAHRNVSGLLEKADERLWWSLSDSFRLLSEAAPQAFFNSIDAAIDRDPSPMAALFRSDEGLFHPQEYLSDLLWSLELHAWSPRHLATVSLLLARLAERDPGGRVSNRPKATLRRIFLPWVPQTYATAEQRLQVIDLILKHYNCVGWELLLGIAPSMHGISTPSASPRWRDYTVDYAEPVTRPGIARAYDAIGERVLAHVGNNTVRWGELLQHWANFSPAWRETAAAQLAAASSGFDSAGGGDFREKLRGLIVMHEQYSGADWTMDAAQLAPLKVVFEMLEPNEPTARHAWLFTRGNHHFRGNLPWNEAEKRLADERRVAVAELAGSLSVDALVDYALTLQMPNELGAAFAAADITEDLKDAILDAAIARGEPPLTDMVQRMTYALAEVRGVAWLWDRFDAAIVAGRPPTEILPLMMALPVEPPTWERVAAAGTEINAAYWRTIKTFRVPEGPAIHIAVEKLLAEDRGRSALEMLIGPTDREGYVADLLDVLRHPSTVSEEKSQADHNDLTMFTHYVGKAFVRLDADDAVGEDEILKLEWVYFHALRHSERPTRTLHKALARNPAFFVELLHAEFGKIELESDDAGARERTRMIASQAYHVLQDWSHVPGTRDDGVIDGVELEKWVKTARKLCAEADLADIGDSRIGQILSAPPVVAGEVWPPEPICEVIELCRSRDLEDGLAVGVSNRRGVTVRLPTDGGKQERDLAERYRADALLCAQTWPRTGALLERIAESYDARAKWEDEHAEQRDWT</sequence>
<dbReference type="RefSeq" id="WP_114129780.1">
    <property type="nucleotide sequence ID" value="NZ_JPWB01000001.1"/>
</dbReference>
<dbReference type="InterPro" id="IPR001387">
    <property type="entry name" value="Cro/C1-type_HTH"/>
</dbReference>
<dbReference type="InterPro" id="IPR010982">
    <property type="entry name" value="Lambda_DNA-bd_dom_sf"/>
</dbReference>
<organism evidence="2 3">
    <name type="scientific">Thalassospira profundimaris</name>
    <dbReference type="NCBI Taxonomy" id="502049"/>
    <lineage>
        <taxon>Bacteria</taxon>
        <taxon>Pseudomonadati</taxon>
        <taxon>Pseudomonadota</taxon>
        <taxon>Alphaproteobacteria</taxon>
        <taxon>Rhodospirillales</taxon>
        <taxon>Thalassospiraceae</taxon>
        <taxon>Thalassospira</taxon>
    </lineage>
</organism>
<gene>
    <name evidence="2" type="ORF">TH6_01440</name>
</gene>
<dbReference type="SUPFAM" id="SSF47413">
    <property type="entry name" value="lambda repressor-like DNA-binding domains"/>
    <property type="match status" value="1"/>
</dbReference>
<comment type="caution">
    <text evidence="2">The sequence shown here is derived from an EMBL/GenBank/DDBJ whole genome shotgun (WGS) entry which is preliminary data.</text>
</comment>
<dbReference type="Gene3D" id="1.10.260.40">
    <property type="entry name" value="lambda repressor-like DNA-binding domains"/>
    <property type="match status" value="1"/>
</dbReference>
<dbReference type="Proteomes" id="UP000253061">
    <property type="component" value="Unassembled WGS sequence"/>
</dbReference>
<dbReference type="GO" id="GO:0003677">
    <property type="term" value="F:DNA binding"/>
    <property type="evidence" value="ECO:0007669"/>
    <property type="project" value="InterPro"/>
</dbReference>
<feature type="domain" description="HTH cro/C1-type" evidence="1">
    <location>
        <begin position="15"/>
        <end position="70"/>
    </location>
</feature>
<dbReference type="EMBL" id="JPWB01000001">
    <property type="protein sequence ID" value="RCK25317.1"/>
    <property type="molecule type" value="Genomic_DNA"/>
</dbReference>
<protein>
    <recommendedName>
        <fullName evidence="1">HTH cro/C1-type domain-containing protein</fullName>
    </recommendedName>
</protein>
<reference evidence="2 3" key="1">
    <citation type="submission" date="2014-07" db="EMBL/GenBank/DDBJ databases">
        <title>Draft genome sequence of Thalassospira profundimaris R8-17.</title>
        <authorList>
            <person name="Lai Q."/>
            <person name="Shao Z."/>
        </authorList>
    </citation>
    <scope>NUCLEOTIDE SEQUENCE [LARGE SCALE GENOMIC DNA]</scope>
    <source>
        <strain evidence="2 3">R8-17</strain>
    </source>
</reference>
<dbReference type="PROSITE" id="PS50943">
    <property type="entry name" value="HTH_CROC1"/>
    <property type="match status" value="1"/>
</dbReference>
<dbReference type="CDD" id="cd00093">
    <property type="entry name" value="HTH_XRE"/>
    <property type="match status" value="1"/>
</dbReference>
<dbReference type="Pfam" id="PF01381">
    <property type="entry name" value="HTH_3"/>
    <property type="match status" value="1"/>
</dbReference>
<proteinExistence type="predicted"/>
<dbReference type="SMART" id="SM00530">
    <property type="entry name" value="HTH_XRE"/>
    <property type="match status" value="1"/>
</dbReference>
<evidence type="ECO:0000313" key="2">
    <source>
        <dbReference type="EMBL" id="RCK25317.1"/>
    </source>
</evidence>
<evidence type="ECO:0000259" key="1">
    <source>
        <dbReference type="PROSITE" id="PS50943"/>
    </source>
</evidence>